<dbReference type="EnsemblMetazoa" id="G19752.9">
    <property type="protein sequence ID" value="G19752.9:cds"/>
    <property type="gene ID" value="G19752"/>
</dbReference>
<protein>
    <recommendedName>
        <fullName evidence="1">Novel STAND NTPase 3 domain-containing protein</fullName>
    </recommendedName>
</protein>
<dbReference type="SUPFAM" id="SSF52540">
    <property type="entry name" value="P-loop containing nucleoside triphosphate hydrolases"/>
    <property type="match status" value="1"/>
</dbReference>
<dbReference type="Gene3D" id="3.40.50.300">
    <property type="entry name" value="P-loop containing nucleotide triphosphate hydrolases"/>
    <property type="match status" value="1"/>
</dbReference>
<dbReference type="Proteomes" id="UP000005408">
    <property type="component" value="Unassembled WGS sequence"/>
</dbReference>
<reference evidence="2" key="1">
    <citation type="submission" date="2022-08" db="UniProtKB">
        <authorList>
            <consortium name="EnsemblMetazoa"/>
        </authorList>
    </citation>
    <scope>IDENTIFICATION</scope>
    <source>
        <strain evidence="2">05x7-T-G4-1.051#20</strain>
    </source>
</reference>
<dbReference type="Pfam" id="PF20720">
    <property type="entry name" value="nSTAND3"/>
    <property type="match status" value="1"/>
</dbReference>
<organism evidence="2 3">
    <name type="scientific">Magallana gigas</name>
    <name type="common">Pacific oyster</name>
    <name type="synonym">Crassostrea gigas</name>
    <dbReference type="NCBI Taxonomy" id="29159"/>
    <lineage>
        <taxon>Eukaryota</taxon>
        <taxon>Metazoa</taxon>
        <taxon>Spiralia</taxon>
        <taxon>Lophotrochozoa</taxon>
        <taxon>Mollusca</taxon>
        <taxon>Bivalvia</taxon>
        <taxon>Autobranchia</taxon>
        <taxon>Pteriomorphia</taxon>
        <taxon>Ostreida</taxon>
        <taxon>Ostreoidea</taxon>
        <taxon>Ostreidae</taxon>
        <taxon>Magallana</taxon>
    </lineage>
</organism>
<evidence type="ECO:0000313" key="2">
    <source>
        <dbReference type="EnsemblMetazoa" id="G19752.9:cds"/>
    </source>
</evidence>
<evidence type="ECO:0000259" key="1">
    <source>
        <dbReference type="Pfam" id="PF20720"/>
    </source>
</evidence>
<proteinExistence type="predicted"/>
<dbReference type="InterPro" id="IPR049050">
    <property type="entry name" value="nSTAND3"/>
</dbReference>
<sequence>MQNVIVYIIQYLHFLGYSKSCIQQNVTYVEPKTAMDCSIDLLCHHKFVIITGDAGTGKSCFCHRLMSQMEILYPNISAKILTRPCELRELDATKGYILFIDDVVGKSDAKQRAFDKWSKQFDYMYTLLSKKSDVFIIFASRNGVWDCMKNDFLDYTLFRTLNKTSAPVIDLSGEDFKMTFEEKSNMLKMFCKHKGVRLYSSLKEHTKTRKLSNGTLCLSQELFDSLTEIDTPPGFPF</sequence>
<name>A0A8W8JQ19_MAGGI</name>
<dbReference type="AlphaFoldDB" id="A0A8W8JQ19"/>
<evidence type="ECO:0000313" key="3">
    <source>
        <dbReference type="Proteomes" id="UP000005408"/>
    </source>
</evidence>
<keyword evidence="3" id="KW-1185">Reference proteome</keyword>
<dbReference type="InterPro" id="IPR027417">
    <property type="entry name" value="P-loop_NTPase"/>
</dbReference>
<feature type="domain" description="Novel STAND NTPase 3" evidence="1">
    <location>
        <begin position="34"/>
        <end position="191"/>
    </location>
</feature>
<accession>A0A8W8JQ19</accession>